<gene>
    <name evidence="1" type="ORF">DW204_14800</name>
</gene>
<reference evidence="1 2" key="1">
    <citation type="submission" date="2018-08" db="EMBL/GenBank/DDBJ databases">
        <title>A genome reference for cultivated species of the human gut microbiota.</title>
        <authorList>
            <person name="Zou Y."/>
            <person name="Xue W."/>
            <person name="Luo G."/>
        </authorList>
    </citation>
    <scope>NUCLEOTIDE SEQUENCE [LARGE SCALE GENOMIC DNA]</scope>
    <source>
        <strain evidence="1 2">AM17-44</strain>
    </source>
</reference>
<dbReference type="EMBL" id="QRJS01000070">
    <property type="protein sequence ID" value="RHH38554.1"/>
    <property type="molecule type" value="Genomic_DNA"/>
</dbReference>
<accession>A0A414WPQ7</accession>
<evidence type="ECO:0000313" key="2">
    <source>
        <dbReference type="Proteomes" id="UP000284998"/>
    </source>
</evidence>
<name>A0A414WPQ7_9BACT</name>
<evidence type="ECO:0000313" key="1">
    <source>
        <dbReference type="EMBL" id="RHH38554.1"/>
    </source>
</evidence>
<dbReference type="RefSeq" id="WP_118244746.1">
    <property type="nucleotide sequence ID" value="NZ_CAUWCJ010000075.1"/>
</dbReference>
<dbReference type="AlphaFoldDB" id="A0A414WPQ7"/>
<organism evidence="1 2">
    <name type="scientific">Phocaeicola plebeius</name>
    <dbReference type="NCBI Taxonomy" id="310297"/>
    <lineage>
        <taxon>Bacteria</taxon>
        <taxon>Pseudomonadati</taxon>
        <taxon>Bacteroidota</taxon>
        <taxon>Bacteroidia</taxon>
        <taxon>Bacteroidales</taxon>
        <taxon>Bacteroidaceae</taxon>
        <taxon>Phocaeicola</taxon>
    </lineage>
</organism>
<evidence type="ECO:0008006" key="3">
    <source>
        <dbReference type="Google" id="ProtNLM"/>
    </source>
</evidence>
<proteinExistence type="predicted"/>
<dbReference type="Proteomes" id="UP000284998">
    <property type="component" value="Unassembled WGS sequence"/>
</dbReference>
<sequence>MKKKKIAKYIQEAETPIKPKVLYDKVTWGDMLTENEKTFLRNVLEDESHSKDEGLGIAIEAFALSHTATRENITLVEKFLDEDFHNGIFAGTALKVLCYDYYWNLAKDYLSLLKWILLRQESDEELFSRAALALGMYLSNNKDKEIFYFIYDLFQQALNEYHSKCDWETRDRVRSLYEALRYASTPHEKRNDIYFEIEKMRFPDNIDNELILQYVKL</sequence>
<comment type="caution">
    <text evidence="1">The sequence shown here is derived from an EMBL/GenBank/DDBJ whole genome shotgun (WGS) entry which is preliminary data.</text>
</comment>
<protein>
    <recommendedName>
        <fullName evidence="3">HEAT repeat domain-containing protein</fullName>
    </recommendedName>
</protein>